<dbReference type="EMBL" id="MU827796">
    <property type="protein sequence ID" value="KAJ7328564.1"/>
    <property type="molecule type" value="Genomic_DNA"/>
</dbReference>
<dbReference type="PANTHER" id="PTHR12011:SF347">
    <property type="entry name" value="FI21270P1-RELATED"/>
    <property type="match status" value="1"/>
</dbReference>
<dbReference type="PRINTS" id="PR00249">
    <property type="entry name" value="GPCRSECRETIN"/>
</dbReference>
<dbReference type="Pfam" id="PF00002">
    <property type="entry name" value="7tm_2"/>
    <property type="match status" value="1"/>
</dbReference>
<evidence type="ECO:0000256" key="1">
    <source>
        <dbReference type="ARBA" id="ARBA00004141"/>
    </source>
</evidence>
<comment type="caution">
    <text evidence="7">The sequence shown here is derived from an EMBL/GenBank/DDBJ whole genome shotgun (WGS) entry which is preliminary data.</text>
</comment>
<dbReference type="InterPro" id="IPR017981">
    <property type="entry name" value="GPCR_2-like_7TM"/>
</dbReference>
<feature type="transmembrane region" description="Helical" evidence="5">
    <location>
        <begin position="228"/>
        <end position="248"/>
    </location>
</feature>
<dbReference type="PANTHER" id="PTHR12011">
    <property type="entry name" value="ADHESION G-PROTEIN COUPLED RECEPTOR"/>
    <property type="match status" value="1"/>
</dbReference>
<name>A0A9X0CFD6_9CNID</name>
<feature type="domain" description="G-protein coupled receptors family 2 profile 2" evidence="6">
    <location>
        <begin position="223"/>
        <end position="443"/>
    </location>
</feature>
<gene>
    <name evidence="7" type="ORF">OS493_024481</name>
</gene>
<dbReference type="GO" id="GO:0004930">
    <property type="term" value="F:G protein-coupled receptor activity"/>
    <property type="evidence" value="ECO:0007669"/>
    <property type="project" value="InterPro"/>
</dbReference>
<keyword evidence="8" id="KW-1185">Reference proteome</keyword>
<evidence type="ECO:0000313" key="8">
    <source>
        <dbReference type="Proteomes" id="UP001163046"/>
    </source>
</evidence>
<evidence type="ECO:0000256" key="5">
    <source>
        <dbReference type="SAM" id="Phobius"/>
    </source>
</evidence>
<feature type="transmembrane region" description="Helical" evidence="5">
    <location>
        <begin position="298"/>
        <end position="320"/>
    </location>
</feature>
<feature type="transmembrane region" description="Helical" evidence="5">
    <location>
        <begin position="260"/>
        <end position="278"/>
    </location>
</feature>
<feature type="transmembrane region" description="Helical" evidence="5">
    <location>
        <begin position="332"/>
        <end position="353"/>
    </location>
</feature>
<proteinExistence type="predicted"/>
<evidence type="ECO:0000256" key="4">
    <source>
        <dbReference type="ARBA" id="ARBA00023136"/>
    </source>
</evidence>
<dbReference type="AlphaFoldDB" id="A0A9X0CFD6"/>
<reference evidence="7" key="1">
    <citation type="submission" date="2023-01" db="EMBL/GenBank/DDBJ databases">
        <title>Genome assembly of the deep-sea coral Lophelia pertusa.</title>
        <authorList>
            <person name="Herrera S."/>
            <person name="Cordes E."/>
        </authorList>
    </citation>
    <scope>NUCLEOTIDE SEQUENCE</scope>
    <source>
        <strain evidence="7">USNM1676648</strain>
        <tissue evidence="7">Polyp</tissue>
    </source>
</reference>
<dbReference type="OrthoDB" id="10037534at2759"/>
<evidence type="ECO:0000313" key="7">
    <source>
        <dbReference type="EMBL" id="KAJ7328564.1"/>
    </source>
</evidence>
<evidence type="ECO:0000256" key="3">
    <source>
        <dbReference type="ARBA" id="ARBA00022989"/>
    </source>
</evidence>
<dbReference type="GO" id="GO:0005886">
    <property type="term" value="C:plasma membrane"/>
    <property type="evidence" value="ECO:0007669"/>
    <property type="project" value="TreeGrafter"/>
</dbReference>
<keyword evidence="2 5" id="KW-0812">Transmembrane</keyword>
<feature type="transmembrane region" description="Helical" evidence="5">
    <location>
        <begin position="391"/>
        <end position="416"/>
    </location>
</feature>
<protein>
    <recommendedName>
        <fullName evidence="6">G-protein coupled receptors family 2 profile 2 domain-containing protein</fullName>
    </recommendedName>
</protein>
<dbReference type="GO" id="GO:0007166">
    <property type="term" value="P:cell surface receptor signaling pathway"/>
    <property type="evidence" value="ECO:0007669"/>
    <property type="project" value="InterPro"/>
</dbReference>
<comment type="subcellular location">
    <subcellularLocation>
        <location evidence="1">Membrane</location>
        <topology evidence="1">Multi-pass membrane protein</topology>
    </subcellularLocation>
</comment>
<keyword evidence="3 5" id="KW-1133">Transmembrane helix</keyword>
<dbReference type="InterPro" id="IPR000832">
    <property type="entry name" value="GPCR_2_secretin-like"/>
</dbReference>
<accession>A0A9X0CFD6</accession>
<dbReference type="Proteomes" id="UP001163046">
    <property type="component" value="Unassembled WGS sequence"/>
</dbReference>
<dbReference type="PROSITE" id="PS50261">
    <property type="entry name" value="G_PROTEIN_RECEP_F2_4"/>
    <property type="match status" value="1"/>
</dbReference>
<evidence type="ECO:0000259" key="6">
    <source>
        <dbReference type="PROSITE" id="PS50261"/>
    </source>
</evidence>
<keyword evidence="4 5" id="KW-0472">Membrane</keyword>
<evidence type="ECO:0000256" key="2">
    <source>
        <dbReference type="ARBA" id="ARBA00022692"/>
    </source>
</evidence>
<organism evidence="7 8">
    <name type="scientific">Desmophyllum pertusum</name>
    <dbReference type="NCBI Taxonomy" id="174260"/>
    <lineage>
        <taxon>Eukaryota</taxon>
        <taxon>Metazoa</taxon>
        <taxon>Cnidaria</taxon>
        <taxon>Anthozoa</taxon>
        <taxon>Hexacorallia</taxon>
        <taxon>Scleractinia</taxon>
        <taxon>Caryophylliina</taxon>
        <taxon>Caryophylliidae</taxon>
        <taxon>Desmophyllum</taxon>
    </lineage>
</organism>
<sequence length="443" mass="49142">MIVPVLSSDYCPAVTNFNLQLPRVSQGVNITKDCSAINSSWTGKLTARCMRNAGGNSSWQYRQNCGCEIKTVLQYYEMQVSSVNMANFMEVANELEKAYTNFTSQKIYQDLLTTLKTSTCKKTPSIKSPEWDQIYTYCRINNLDTGIVIPSFTGSTPEPNNGEAIVDLGESSCQENLSRIVNNTLASVTSSGCTVASYYVNNGTITIRAKVDSTRMAKQNKTREVLELVLISVSLVGITCSLIMLSCIRKQSSLTTEKLFIHKNLLLSWGIGYAVYIVDITAFKSRNERTATCTAVAVIRHFFQTAVFTWMLVEAVNLFIKLVKVISTRTFYITYLAIGWGIPAVIVGITAAARTETYNMSQAIIKDFMCGSIKFSAKIERASCWLNGSKWLYTGPVCAILLVNLAIFVMLLNVVLGKVATKYNNDKIMKPGHHLLYISLHTG</sequence>
<dbReference type="Gene3D" id="1.20.1070.10">
    <property type="entry name" value="Rhodopsin 7-helix transmembrane proteins"/>
    <property type="match status" value="1"/>
</dbReference>